<gene>
    <name evidence="2" type="ORF">ACFQ04_08030</name>
</gene>
<sequence>MSTPSWRVLRAKNYGTVGRTLHAHLRYANGQTSELWLDPPKREREERNGAPIYIASETETFRFPADADVVRTDLTQGQFAMMWAGAHHSRLFGAHRRWPFEDRGGFDIGQPTSITEATHQGRPAWEVTFPHGPHRSGPQETFIIDDASGLVLRWTDGTDHLEVMSFVLDEELDDSLFTWSGPFITHEDETAQMMQRNEELQARIADIPLSRPAWMPSEITVSRTDGDPETGSLTMSVSVTAPYVTVRRWLTRLPQPEPSFGFRAPESHSISDGTWTHELRWQTDALTVADAERILRSIPPVGSEDDAADVVARVQEEAENSRRELESPGSALTTGIVYSGPVDVAYHQYYLATQDDWSGDYWASFVGQRNGLVGTADPACIPLNSGLHTGDIDVTLEVSQEQPPLDTDGWEDIVEAPLTVDSPLFLNGWGTGEPGVELPLARGTYRLRYSANGMDAAAEADTGSGIDRYLITIWPAPASADEVVKQTSDAARYQHDHTRTLTAPDPSLQNTGTGVEDASVRLSGPVTWPSD</sequence>
<protein>
    <submittedName>
        <fullName evidence="2">Uncharacterized protein</fullName>
    </submittedName>
</protein>
<keyword evidence="3" id="KW-1185">Reference proteome</keyword>
<proteinExistence type="predicted"/>
<reference evidence="3" key="1">
    <citation type="journal article" date="2019" name="Int. J. Syst. Evol. Microbiol.">
        <title>The Global Catalogue of Microorganisms (GCM) 10K type strain sequencing project: providing services to taxonomists for standard genome sequencing and annotation.</title>
        <authorList>
            <consortium name="The Broad Institute Genomics Platform"/>
            <consortium name="The Broad Institute Genome Sequencing Center for Infectious Disease"/>
            <person name="Wu L."/>
            <person name="Ma J."/>
        </authorList>
    </citation>
    <scope>NUCLEOTIDE SEQUENCE [LARGE SCALE GENOMIC DNA]</scope>
    <source>
        <strain evidence="3">CCUG 50873</strain>
    </source>
</reference>
<feature type="region of interest" description="Disordered" evidence="1">
    <location>
        <begin position="497"/>
        <end position="531"/>
    </location>
</feature>
<evidence type="ECO:0000313" key="2">
    <source>
        <dbReference type="EMBL" id="MFD0925686.1"/>
    </source>
</evidence>
<accession>A0ABW3G4Z9</accession>
<dbReference type="RefSeq" id="WP_253646383.1">
    <property type="nucleotide sequence ID" value="NZ_BAAAMO010000002.1"/>
</dbReference>
<comment type="caution">
    <text evidence="2">The sequence shown here is derived from an EMBL/GenBank/DDBJ whole genome shotgun (WGS) entry which is preliminary data.</text>
</comment>
<organism evidence="2 3">
    <name type="scientific">Williamsia deligens</name>
    <dbReference type="NCBI Taxonomy" id="321325"/>
    <lineage>
        <taxon>Bacteria</taxon>
        <taxon>Bacillati</taxon>
        <taxon>Actinomycetota</taxon>
        <taxon>Actinomycetes</taxon>
        <taxon>Mycobacteriales</taxon>
        <taxon>Nocardiaceae</taxon>
        <taxon>Williamsia</taxon>
    </lineage>
</organism>
<dbReference type="Proteomes" id="UP001597068">
    <property type="component" value="Unassembled WGS sequence"/>
</dbReference>
<name>A0ABW3G4Z9_9NOCA</name>
<evidence type="ECO:0000313" key="3">
    <source>
        <dbReference type="Proteomes" id="UP001597068"/>
    </source>
</evidence>
<evidence type="ECO:0000256" key="1">
    <source>
        <dbReference type="SAM" id="MobiDB-lite"/>
    </source>
</evidence>
<dbReference type="EMBL" id="JBHTIL010000001">
    <property type="protein sequence ID" value="MFD0925686.1"/>
    <property type="molecule type" value="Genomic_DNA"/>
</dbReference>